<dbReference type="EMBL" id="JFBT01000001">
    <property type="protein sequence ID" value="EXG81232.1"/>
    <property type="molecule type" value="Genomic_DNA"/>
</dbReference>
<organism evidence="1 2">
    <name type="scientific">Cryptosporangium arvum DSM 44712</name>
    <dbReference type="NCBI Taxonomy" id="927661"/>
    <lineage>
        <taxon>Bacteria</taxon>
        <taxon>Bacillati</taxon>
        <taxon>Actinomycetota</taxon>
        <taxon>Actinomycetes</taxon>
        <taxon>Cryptosporangiales</taxon>
        <taxon>Cryptosporangiaceae</taxon>
        <taxon>Cryptosporangium</taxon>
    </lineage>
</organism>
<reference evidence="1 2" key="1">
    <citation type="submission" date="2013-07" db="EMBL/GenBank/DDBJ databases">
        <authorList>
            <consortium name="DOE Joint Genome Institute"/>
            <person name="Eisen J."/>
            <person name="Huntemann M."/>
            <person name="Han J."/>
            <person name="Chen A."/>
            <person name="Kyrpides N."/>
            <person name="Mavromatis K."/>
            <person name="Markowitz V."/>
            <person name="Palaniappan K."/>
            <person name="Ivanova N."/>
            <person name="Schaumberg A."/>
            <person name="Pati A."/>
            <person name="Liolios K."/>
            <person name="Nordberg H.P."/>
            <person name="Cantor M.N."/>
            <person name="Hua S.X."/>
            <person name="Woyke T."/>
        </authorList>
    </citation>
    <scope>NUCLEOTIDE SEQUENCE [LARGE SCALE GENOMIC DNA]</scope>
    <source>
        <strain evidence="1 2">DSM 44712</strain>
    </source>
</reference>
<dbReference type="HOGENOM" id="CLU_188250_0_0_11"/>
<keyword evidence="2" id="KW-1185">Reference proteome</keyword>
<dbReference type="RefSeq" id="WP_035850479.1">
    <property type="nucleotide sequence ID" value="NZ_KK073874.1"/>
</dbReference>
<dbReference type="AlphaFoldDB" id="A0A010ZVK2"/>
<protein>
    <submittedName>
        <fullName evidence="1">Uncharacterized protein</fullName>
    </submittedName>
</protein>
<proteinExistence type="predicted"/>
<dbReference type="PATRIC" id="fig|927661.3.peg.2305"/>
<dbReference type="OrthoDB" id="3785744at2"/>
<gene>
    <name evidence="1" type="ORF">CryarDRAFT_2341</name>
</gene>
<evidence type="ECO:0000313" key="1">
    <source>
        <dbReference type="EMBL" id="EXG81232.1"/>
    </source>
</evidence>
<dbReference type="Proteomes" id="UP000021053">
    <property type="component" value="Unassembled WGS sequence"/>
</dbReference>
<evidence type="ECO:0000313" key="2">
    <source>
        <dbReference type="Proteomes" id="UP000021053"/>
    </source>
</evidence>
<accession>A0A010ZVK2</accession>
<sequence length="82" mass="9225">MTNRLFVLDVPENIPVVAVAEALPQVTIDRVGPYFVLESDTPISIDRRSTGVRHAVWYSCVAGLAGWRIAQWDKDALRTEDR</sequence>
<name>A0A010ZVK2_9ACTN</name>
<comment type="caution">
    <text evidence="1">The sequence shown here is derived from an EMBL/GenBank/DDBJ whole genome shotgun (WGS) entry which is preliminary data.</text>
</comment>